<dbReference type="GO" id="GO:0008138">
    <property type="term" value="F:protein tyrosine/serine/threonine phosphatase activity"/>
    <property type="evidence" value="ECO:0007669"/>
    <property type="project" value="TreeGrafter"/>
</dbReference>
<dbReference type="HOGENOM" id="CLU_282001_0_0_1"/>
<dbReference type="InterPro" id="IPR053239">
    <property type="entry name" value="Dual_spec_PTase"/>
</dbReference>
<feature type="compositionally biased region" description="Basic and acidic residues" evidence="1">
    <location>
        <begin position="556"/>
        <end position="574"/>
    </location>
</feature>
<feature type="region of interest" description="Disordered" evidence="1">
    <location>
        <begin position="638"/>
        <end position="674"/>
    </location>
</feature>
<feature type="compositionally biased region" description="Low complexity" evidence="1">
    <location>
        <begin position="884"/>
        <end position="897"/>
    </location>
</feature>
<dbReference type="EMBL" id="KL142379">
    <property type="protein sequence ID" value="KDR75977.1"/>
    <property type="molecule type" value="Genomic_DNA"/>
</dbReference>
<proteinExistence type="predicted"/>
<sequence>MDQHGLVYPPHLLDALPVLHPKAPVRALSAAQFADVHLQHTLAHPPDNVLFPFLHGLEGDNHAQNTFFASSAFSSASGNRQAHHDNTRITPRVPPYRGLVWVVCEEDLERAGDHVTLRVLRRKPAPAPGVAVGAAAGAEPTPSSSSDDSDGDDSEEDSVYGDEAVDEDEQDMLLMMEAQAAAAAAASQAIAGTGAGPGDKAVPAPAFAISIDTTITPPPHAHAHAHAHTHGHGHASRRPSTASNSTSTSTSNSNSSSTTPSSPDLALDTGDDDEDVDSVLASPTLQIPMQVDAVHVVQSSEDADALALADGILDSVGPLSGGKDEKHFAGTHMHPVAHRPTPVPVLPSTLAGGVVAGAGAGVTGLGISTAINTNTTAIATTEAIAIDMLSTSSSSASASASASASSSRSPASSSSTSSSASSNSSSPSAASSPSEEADKQLHLDLSSSPPQEPQPPSSDITPSPQLPSSQAHQHQTQSQHQYQPKQPTNPAAPPLLTSTFRPKELLRRSRAPRVGTGTGQAAHNRAHAQTRPQNQIRIPGRVVSSALGGPMGPMGRRKEKDDKDRERDRDRDREEEGWEFVPARVPDGISLRNFGIQVPIYATLSDVIVYSPYGATPAALALARRFKTAIRTKRAERLQAAGLGGDSSEDEDEDMQHLSEEERDTKKREKEERDRRRAEFLEYNVFVLDAEEEEMRKAVPYLMMRVCGAGVPGGVTPHSLGQGQASASPSDAAGTGKDQEFIGGASDRDALVDIGAHTDGPDGHLIELGLVEAEARRQRKKEIEEERAMEEDMVVDVDMITDADAMDVDCDEHQKSVSSSSSEKANQDDDEARKDFVDNLHLIPNTVDFALREREEMRDLTKASEIISLPPLAAAVPLVAAVPLSSSSSTSTTTATANPNDTRPNSPRSIVPPPLNHASTSTHSTSSTHTHLDADGDPSPVWDPRVGQVYLGNSGDVPLAPDVPSHFRHAASVPREEEAEEWDWAALTGHLKGLDGLEGYDLEQEGDEEATTKTRTKKLSEDDPFYYLSTNDPARGFGYDICVECHDLAPFPSGQHLRAAEEHLGMLDVMWRERWEKAWAAARERSHPPAVPELAVEFASDDGRAHACH</sequence>
<feature type="compositionally biased region" description="Polar residues" evidence="1">
    <location>
        <begin position="898"/>
        <end position="908"/>
    </location>
</feature>
<feature type="region of interest" description="Disordered" evidence="1">
    <location>
        <begin position="400"/>
        <end position="576"/>
    </location>
</feature>
<evidence type="ECO:0000313" key="2">
    <source>
        <dbReference type="EMBL" id="KDR75977.1"/>
    </source>
</evidence>
<gene>
    <name evidence="2" type="ORF">GALMADRAFT_456206</name>
</gene>
<dbReference type="AlphaFoldDB" id="A0A067T113"/>
<keyword evidence="3" id="KW-1185">Reference proteome</keyword>
<feature type="region of interest" description="Disordered" evidence="1">
    <location>
        <begin position="212"/>
        <end position="277"/>
    </location>
</feature>
<dbReference type="Proteomes" id="UP000027222">
    <property type="component" value="Unassembled WGS sequence"/>
</dbReference>
<feature type="compositionally biased region" description="Basic residues" evidence="1">
    <location>
        <begin position="221"/>
        <end position="237"/>
    </location>
</feature>
<feature type="compositionally biased region" description="Low complexity" evidence="1">
    <location>
        <begin position="128"/>
        <end position="146"/>
    </location>
</feature>
<name>A0A067T113_GALM3</name>
<accession>A0A067T113</accession>
<dbReference type="GO" id="GO:0005634">
    <property type="term" value="C:nucleus"/>
    <property type="evidence" value="ECO:0007669"/>
    <property type="project" value="GOC"/>
</dbReference>
<reference evidence="3" key="1">
    <citation type="journal article" date="2014" name="Proc. Natl. Acad. Sci. U.S.A.">
        <title>Extensive sampling of basidiomycete genomes demonstrates inadequacy of the white-rot/brown-rot paradigm for wood decay fungi.</title>
        <authorList>
            <person name="Riley R."/>
            <person name="Salamov A.A."/>
            <person name="Brown D.W."/>
            <person name="Nagy L.G."/>
            <person name="Floudas D."/>
            <person name="Held B.W."/>
            <person name="Levasseur A."/>
            <person name="Lombard V."/>
            <person name="Morin E."/>
            <person name="Otillar R."/>
            <person name="Lindquist E.A."/>
            <person name="Sun H."/>
            <person name="LaButti K.M."/>
            <person name="Schmutz J."/>
            <person name="Jabbour D."/>
            <person name="Luo H."/>
            <person name="Baker S.E."/>
            <person name="Pisabarro A.G."/>
            <person name="Walton J.D."/>
            <person name="Blanchette R.A."/>
            <person name="Henrissat B."/>
            <person name="Martin F."/>
            <person name="Cullen D."/>
            <person name="Hibbett D.S."/>
            <person name="Grigoriev I.V."/>
        </authorList>
    </citation>
    <scope>NUCLEOTIDE SEQUENCE [LARGE SCALE GENOMIC DNA]</scope>
    <source>
        <strain evidence="3">CBS 339.88</strain>
    </source>
</reference>
<feature type="compositionally biased region" description="Basic and acidic residues" evidence="1">
    <location>
        <begin position="655"/>
        <end position="674"/>
    </location>
</feature>
<feature type="compositionally biased region" description="Low complexity" evidence="1">
    <location>
        <begin position="467"/>
        <end position="486"/>
    </location>
</feature>
<evidence type="ECO:0000313" key="3">
    <source>
        <dbReference type="Proteomes" id="UP000027222"/>
    </source>
</evidence>
<feature type="compositionally biased region" description="Acidic residues" evidence="1">
    <location>
        <begin position="147"/>
        <end position="160"/>
    </location>
</feature>
<dbReference type="OrthoDB" id="273181at2759"/>
<dbReference type="PANTHER" id="PTHR47550">
    <property type="entry name" value="DUAL SPECIFICITY PROTEIN PHOSPHATASE PPS1"/>
    <property type="match status" value="1"/>
</dbReference>
<dbReference type="STRING" id="685588.A0A067T113"/>
<feature type="region of interest" description="Disordered" evidence="1">
    <location>
        <begin position="128"/>
        <end position="160"/>
    </location>
</feature>
<feature type="region of interest" description="Disordered" evidence="1">
    <location>
        <begin position="717"/>
        <end position="738"/>
    </location>
</feature>
<feature type="compositionally biased region" description="Low complexity" evidence="1">
    <location>
        <begin position="400"/>
        <end position="434"/>
    </location>
</feature>
<feature type="region of interest" description="Disordered" evidence="1">
    <location>
        <begin position="811"/>
        <end position="831"/>
    </location>
</feature>
<dbReference type="PANTHER" id="PTHR47550:SF1">
    <property type="entry name" value="DUAL SPECIFICITY PROTEIN PHOSPHATASE PPS1"/>
    <property type="match status" value="1"/>
</dbReference>
<feature type="region of interest" description="Disordered" evidence="1">
    <location>
        <begin position="884"/>
        <end position="942"/>
    </location>
</feature>
<feature type="compositionally biased region" description="Low complexity" evidence="1">
    <location>
        <begin position="238"/>
        <end position="268"/>
    </location>
</feature>
<feature type="compositionally biased region" description="Polar residues" evidence="1">
    <location>
        <begin position="719"/>
        <end position="729"/>
    </location>
</feature>
<protein>
    <submittedName>
        <fullName evidence="2">Uncharacterized protein</fullName>
    </submittedName>
</protein>
<feature type="compositionally biased region" description="Low complexity" evidence="1">
    <location>
        <begin position="919"/>
        <end position="929"/>
    </location>
</feature>
<evidence type="ECO:0000256" key="1">
    <source>
        <dbReference type="SAM" id="MobiDB-lite"/>
    </source>
</evidence>
<organism evidence="2 3">
    <name type="scientific">Galerina marginata (strain CBS 339.88)</name>
    <dbReference type="NCBI Taxonomy" id="685588"/>
    <lineage>
        <taxon>Eukaryota</taxon>
        <taxon>Fungi</taxon>
        <taxon>Dikarya</taxon>
        <taxon>Basidiomycota</taxon>
        <taxon>Agaricomycotina</taxon>
        <taxon>Agaricomycetes</taxon>
        <taxon>Agaricomycetidae</taxon>
        <taxon>Agaricales</taxon>
        <taxon>Agaricineae</taxon>
        <taxon>Strophariaceae</taxon>
        <taxon>Galerina</taxon>
    </lineage>
</organism>
<dbReference type="GO" id="GO:0033260">
    <property type="term" value="P:nuclear DNA replication"/>
    <property type="evidence" value="ECO:0007669"/>
    <property type="project" value="TreeGrafter"/>
</dbReference>